<sequence length="134" mass="14686">MNRRELLSGIGGVVTGAAMVQYWNSGANILQRDHKVTVLNLSSHYIDCFISITDKSETDIFWTRFTSESGTAGIQSDSIGGAPSEIYLAVNNLDGDSAIENYYQFQTDTSDIPSSGEIEYIIEILDDDAVLSYS</sequence>
<dbReference type="Proteomes" id="UP000183894">
    <property type="component" value="Unassembled WGS sequence"/>
</dbReference>
<organism evidence="1 2">
    <name type="scientific">Haloferax larsenii</name>
    <dbReference type="NCBI Taxonomy" id="302484"/>
    <lineage>
        <taxon>Archaea</taxon>
        <taxon>Methanobacteriati</taxon>
        <taxon>Methanobacteriota</taxon>
        <taxon>Stenosarchaea group</taxon>
        <taxon>Halobacteria</taxon>
        <taxon>Halobacteriales</taxon>
        <taxon>Haloferacaceae</taxon>
        <taxon>Haloferax</taxon>
    </lineage>
</organism>
<accession>A0A1H7T6H5</accession>
<gene>
    <name evidence="1" type="ORF">SAMN04488691_10895</name>
</gene>
<name>A0A1H7T6H5_HALLR</name>
<proteinExistence type="predicted"/>
<reference evidence="1 2" key="1">
    <citation type="submission" date="2016-10" db="EMBL/GenBank/DDBJ databases">
        <authorList>
            <person name="de Groot N.N."/>
        </authorList>
    </citation>
    <scope>NUCLEOTIDE SEQUENCE [LARGE SCALE GENOMIC DNA]</scope>
    <source>
        <strain evidence="1 2">CDM_5</strain>
    </source>
</reference>
<dbReference type="EMBL" id="FOAD01000008">
    <property type="protein sequence ID" value="SEL80502.1"/>
    <property type="molecule type" value="Genomic_DNA"/>
</dbReference>
<dbReference type="RefSeq" id="WP_139198418.1">
    <property type="nucleotide sequence ID" value="NZ_FOAD01000008.1"/>
</dbReference>
<evidence type="ECO:0000313" key="2">
    <source>
        <dbReference type="Proteomes" id="UP000183894"/>
    </source>
</evidence>
<protein>
    <submittedName>
        <fullName evidence="1">Uncharacterized protein</fullName>
    </submittedName>
</protein>
<evidence type="ECO:0000313" key="1">
    <source>
        <dbReference type="EMBL" id="SEL80502.1"/>
    </source>
</evidence>
<dbReference type="AlphaFoldDB" id="A0A1H7T6H5"/>